<organism evidence="2">
    <name type="scientific">Myoviridae sp. ctcyQ27</name>
    <dbReference type="NCBI Taxonomy" id="2825139"/>
    <lineage>
        <taxon>Viruses</taxon>
        <taxon>Duplodnaviria</taxon>
        <taxon>Heunggongvirae</taxon>
        <taxon>Uroviricota</taxon>
        <taxon>Caudoviricetes</taxon>
    </lineage>
</organism>
<sequence length="894" mass="101689">MKLLRLYMKNYAGIKRASGLDEICIDFSKCISSIVLIIGPNGSGKTTILDASSPLPDSNSSMVDGKEGVKEISYIDNDVIYNLRIVHPVKYDGTRSVIKGFITKINPGGDTEELNSNGNITSYKDTIYNLFGLDPNYVSLTKLSMDDRGIVSKSPNERKRFVTAILESVEVYNNIYKTLSKRASAFKSLINSAASKISAIGNEEELKNRLVALEERIKYLTIEKEKYSKSLSDNEASVKVLDPDGSIQEKYNNIVIQIQSLSAEKKNLELIINRYDYKDREELLKNINSLKSNITNIEMDINDLRKENEIMLSYLSKDDEQLKAKKIKLSTLTADGNLSILQNKLDSLIKKNEEIKKFIPDNFNINISVTEFAAGMNTLNLIIEDINRIKEQAFMENLKYIYDIVSNGKNIIDILKETRLNKLASEDKIRELKYNISLCDNDIELMKSLDKRPSGCNDDSCPFIKSAVEAQKRDPLKKKESLGKELFDSQMDLTIYSDTIVELEDDLDIINRLNVILRSIESNKEIFTQIGASFILDNNNVMKYLISEFDLNKATESVMNNLEIVNQMELYKNNQTEIDILLTKLDALKDKIDLINELNSDIKSLSEKLNDYNIKIDENNKDIDYLSKEFVSKSTQLNNLEELNRRYDEYGMVCDKINTLSNNGSVLSKDIESIRICLDNINKIQSSINNFNSELEPAQKEQEEIKFSLKMLDQYQKELELLNLKYEKVEMVRKYSSPSKGIQTLYMELYMGKTLKIANELLSMLFDGDLVLMDYIINENEFRIPVKSLSSSIINDDIKSCSSAQRSMISMIISLALSMQGSGKCNIIRLDEVDSPLDEGNRASFIPTINRMMMAMNISQCLMISHSSESELSNVDIVSLNSNYEGPGHVIFQY</sequence>
<feature type="coiled-coil region" evidence="1">
    <location>
        <begin position="698"/>
        <end position="732"/>
    </location>
</feature>
<evidence type="ECO:0000313" key="2">
    <source>
        <dbReference type="EMBL" id="DAF93083.1"/>
    </source>
</evidence>
<dbReference type="InterPro" id="IPR027417">
    <property type="entry name" value="P-loop_NTPase"/>
</dbReference>
<protein>
    <submittedName>
        <fullName evidence="2">STRUCTURAL MAINTENANCE OF CHROMOSOMES PROTEIN</fullName>
    </submittedName>
</protein>
<dbReference type="EMBL" id="BK016080">
    <property type="protein sequence ID" value="DAF93083.1"/>
    <property type="molecule type" value="Genomic_DNA"/>
</dbReference>
<dbReference type="GO" id="GO:0006302">
    <property type="term" value="P:double-strand break repair"/>
    <property type="evidence" value="ECO:0007669"/>
    <property type="project" value="InterPro"/>
</dbReference>
<dbReference type="SUPFAM" id="SSF52540">
    <property type="entry name" value="P-loop containing nucleoside triphosphate hydrolases"/>
    <property type="match status" value="1"/>
</dbReference>
<accession>A0A8S5UF80</accession>
<feature type="coiled-coil region" evidence="1">
    <location>
        <begin position="196"/>
        <end position="223"/>
    </location>
</feature>
<proteinExistence type="predicted"/>
<name>A0A8S5UF80_9CAUD</name>
<evidence type="ECO:0000256" key="1">
    <source>
        <dbReference type="SAM" id="Coils"/>
    </source>
</evidence>
<dbReference type="PANTHER" id="PTHR32114">
    <property type="entry name" value="ABC TRANSPORTER ABCH.3"/>
    <property type="match status" value="1"/>
</dbReference>
<feature type="coiled-coil region" evidence="1">
    <location>
        <begin position="571"/>
        <end position="622"/>
    </location>
</feature>
<keyword evidence="1" id="KW-0175">Coiled coil</keyword>
<dbReference type="GO" id="GO:0016887">
    <property type="term" value="F:ATP hydrolysis activity"/>
    <property type="evidence" value="ECO:0007669"/>
    <property type="project" value="InterPro"/>
</dbReference>
<dbReference type="PANTHER" id="PTHR32114:SF2">
    <property type="entry name" value="ABC TRANSPORTER ABCH.3"/>
    <property type="match status" value="1"/>
</dbReference>
<feature type="coiled-coil region" evidence="1">
    <location>
        <begin position="280"/>
        <end position="307"/>
    </location>
</feature>
<dbReference type="Gene3D" id="3.40.50.300">
    <property type="entry name" value="P-loop containing nucleotide triphosphate hydrolases"/>
    <property type="match status" value="2"/>
</dbReference>
<reference evidence="2" key="1">
    <citation type="journal article" date="2021" name="Proc. Natl. Acad. Sci. U.S.A.">
        <title>A Catalog of Tens of Thousands of Viruses from Human Metagenomes Reveals Hidden Associations with Chronic Diseases.</title>
        <authorList>
            <person name="Tisza M.J."/>
            <person name="Buck C.B."/>
        </authorList>
    </citation>
    <scope>NUCLEOTIDE SEQUENCE</scope>
    <source>
        <strain evidence="2">CtcyQ27</strain>
    </source>
</reference>